<proteinExistence type="inferred from homology"/>
<dbReference type="GO" id="GO:0019825">
    <property type="term" value="F:oxygen binding"/>
    <property type="evidence" value="ECO:0007669"/>
    <property type="project" value="InterPro"/>
</dbReference>
<comment type="caution">
    <text evidence="7">The sequence shown here is derived from an EMBL/GenBank/DDBJ whole genome shotgun (WGS) entry which is preliminary data.</text>
</comment>
<dbReference type="GO" id="GO:0005344">
    <property type="term" value="F:oxygen carrier activity"/>
    <property type="evidence" value="ECO:0007669"/>
    <property type="project" value="UniProtKB-KW"/>
</dbReference>
<dbReference type="InterPro" id="IPR012292">
    <property type="entry name" value="Globin/Proto"/>
</dbReference>
<evidence type="ECO:0000313" key="7">
    <source>
        <dbReference type="EMBL" id="MXO01326.1"/>
    </source>
</evidence>
<dbReference type="Proteomes" id="UP000440304">
    <property type="component" value="Unassembled WGS sequence"/>
</dbReference>
<dbReference type="RefSeq" id="WP_160786701.1">
    <property type="nucleotide sequence ID" value="NZ_CP086610.1"/>
</dbReference>
<evidence type="ECO:0000256" key="2">
    <source>
        <dbReference type="ARBA" id="ARBA00022621"/>
    </source>
</evidence>
<dbReference type="GO" id="GO:0071500">
    <property type="term" value="P:cellular response to nitrosative stress"/>
    <property type="evidence" value="ECO:0007669"/>
    <property type="project" value="TreeGrafter"/>
</dbReference>
<evidence type="ECO:0000256" key="3">
    <source>
        <dbReference type="ARBA" id="ARBA00022723"/>
    </source>
</evidence>
<dbReference type="Gene3D" id="1.10.490.10">
    <property type="entry name" value="Globins"/>
    <property type="match status" value="1"/>
</dbReference>
<gene>
    <name evidence="7" type="ORF">GR156_13485</name>
</gene>
<organism evidence="7 8">
    <name type="scientific">Shinella zoogloeoides</name>
    <name type="common">Crabtreella saccharophila</name>
    <dbReference type="NCBI Taxonomy" id="352475"/>
    <lineage>
        <taxon>Bacteria</taxon>
        <taxon>Pseudomonadati</taxon>
        <taxon>Pseudomonadota</taxon>
        <taxon>Alphaproteobacteria</taxon>
        <taxon>Hyphomicrobiales</taxon>
        <taxon>Rhizobiaceae</taxon>
        <taxon>Shinella</taxon>
    </lineage>
</organism>
<dbReference type="GO" id="GO:0046872">
    <property type="term" value="F:metal ion binding"/>
    <property type="evidence" value="ECO:0007669"/>
    <property type="project" value="UniProtKB-KW"/>
</dbReference>
<name>A0A6N8TGL1_SHIZO</name>
<dbReference type="Pfam" id="PF00042">
    <property type="entry name" value="Globin"/>
    <property type="match status" value="1"/>
</dbReference>
<dbReference type="PANTHER" id="PTHR43396">
    <property type="entry name" value="FLAVOHEMOPROTEIN"/>
    <property type="match status" value="1"/>
</dbReference>
<protein>
    <submittedName>
        <fullName evidence="7">Hemin receptor</fullName>
    </submittedName>
</protein>
<dbReference type="PANTHER" id="PTHR43396:SF3">
    <property type="entry name" value="FLAVOHEMOPROTEIN"/>
    <property type="match status" value="1"/>
</dbReference>
<comment type="similarity">
    <text evidence="5">Belongs to the globin family.</text>
</comment>
<evidence type="ECO:0000256" key="4">
    <source>
        <dbReference type="ARBA" id="ARBA00023004"/>
    </source>
</evidence>
<sequence length="139" mass="15425">MTDKIVSLVQKSFRKLVPIADQVGTMFYARLFETYPEVRPMFAEDIAPQAKKLVQMLALVVNGLHRLDEIMPAVEQLARRHNDYGVVEAHYCAVGETLLWTLQQGLGDDFTPEVEAAWTDAYGLLSAKMIAAAKEGAVA</sequence>
<feature type="domain" description="Globin" evidence="6">
    <location>
        <begin position="1"/>
        <end position="134"/>
    </location>
</feature>
<dbReference type="GO" id="GO:0046210">
    <property type="term" value="P:nitric oxide catabolic process"/>
    <property type="evidence" value="ECO:0007669"/>
    <property type="project" value="TreeGrafter"/>
</dbReference>
<dbReference type="OrthoDB" id="3213438at2"/>
<evidence type="ECO:0000259" key="6">
    <source>
        <dbReference type="PROSITE" id="PS01033"/>
    </source>
</evidence>
<keyword evidence="7" id="KW-0675">Receptor</keyword>
<dbReference type="InterPro" id="IPR009050">
    <property type="entry name" value="Globin-like_sf"/>
</dbReference>
<dbReference type="PROSITE" id="PS01033">
    <property type="entry name" value="GLOBIN"/>
    <property type="match status" value="1"/>
</dbReference>
<keyword evidence="5" id="KW-0813">Transport</keyword>
<dbReference type="GO" id="GO:0020037">
    <property type="term" value="F:heme binding"/>
    <property type="evidence" value="ECO:0007669"/>
    <property type="project" value="InterPro"/>
</dbReference>
<keyword evidence="3" id="KW-0479">Metal-binding</keyword>
<reference evidence="7 8" key="1">
    <citation type="submission" date="2019-12" db="EMBL/GenBank/DDBJ databases">
        <title>Shinella granuli gen. nov., sp. nov., and proposal of the reclassification of Zoogloea ramigera ATCC 19623 as Shinella zoogloeoides sp. nov.</title>
        <authorList>
            <person name="Gao J."/>
        </authorList>
    </citation>
    <scope>NUCLEOTIDE SEQUENCE [LARGE SCALE GENOMIC DNA]</scope>
    <source>
        <strain evidence="7 8">DSM 287</strain>
    </source>
</reference>
<evidence type="ECO:0000313" key="8">
    <source>
        <dbReference type="Proteomes" id="UP000440304"/>
    </source>
</evidence>
<evidence type="ECO:0000256" key="1">
    <source>
        <dbReference type="ARBA" id="ARBA00022617"/>
    </source>
</evidence>
<keyword evidence="1 5" id="KW-0349">Heme</keyword>
<dbReference type="GO" id="GO:0008941">
    <property type="term" value="F:nitric oxide dioxygenase NAD(P)H activity"/>
    <property type="evidence" value="ECO:0007669"/>
    <property type="project" value="TreeGrafter"/>
</dbReference>
<evidence type="ECO:0000256" key="5">
    <source>
        <dbReference type="RuleBase" id="RU000356"/>
    </source>
</evidence>
<dbReference type="GO" id="GO:0071949">
    <property type="term" value="F:FAD binding"/>
    <property type="evidence" value="ECO:0007669"/>
    <property type="project" value="TreeGrafter"/>
</dbReference>
<dbReference type="AlphaFoldDB" id="A0A6N8TGL1"/>
<dbReference type="EMBL" id="WUML01000010">
    <property type="protein sequence ID" value="MXO01326.1"/>
    <property type="molecule type" value="Genomic_DNA"/>
</dbReference>
<keyword evidence="4" id="KW-0408">Iron</keyword>
<dbReference type="CDD" id="cd12131">
    <property type="entry name" value="HGbI-like"/>
    <property type="match status" value="1"/>
</dbReference>
<accession>A0A6N8TGL1</accession>
<dbReference type="SUPFAM" id="SSF46458">
    <property type="entry name" value="Globin-like"/>
    <property type="match status" value="1"/>
</dbReference>
<dbReference type="InterPro" id="IPR000971">
    <property type="entry name" value="Globin"/>
</dbReference>
<keyword evidence="2 5" id="KW-0561">Oxygen transport</keyword>